<evidence type="ECO:0000313" key="2">
    <source>
        <dbReference type="Proteomes" id="UP000249229"/>
    </source>
</evidence>
<dbReference type="EMBL" id="QFQI01000002">
    <property type="protein sequence ID" value="PZQ61851.1"/>
    <property type="molecule type" value="Genomic_DNA"/>
</dbReference>
<protein>
    <recommendedName>
        <fullName evidence="3">Phage gp6-like head-tail connector protein</fullName>
    </recommendedName>
</protein>
<name>A0A2W5P7U4_9SPHN</name>
<comment type="caution">
    <text evidence="1">The sequence shown here is derived from an EMBL/GenBank/DDBJ whole genome shotgun (WGS) entry which is preliminary data.</text>
</comment>
<gene>
    <name evidence="1" type="ORF">DI544_04320</name>
</gene>
<accession>A0A2W5P7U4</accession>
<reference evidence="1 2" key="1">
    <citation type="submission" date="2017-08" db="EMBL/GenBank/DDBJ databases">
        <title>Infants hospitalized years apart are colonized by the same room-sourced microbial strains.</title>
        <authorList>
            <person name="Brooks B."/>
            <person name="Olm M.R."/>
            <person name="Firek B.A."/>
            <person name="Baker R."/>
            <person name="Thomas B.C."/>
            <person name="Morowitz M.J."/>
            <person name="Banfield J.F."/>
        </authorList>
    </citation>
    <scope>NUCLEOTIDE SEQUENCE [LARGE SCALE GENOMIC DNA]</scope>
    <source>
        <strain evidence="1">S2_005_001_R1_22</strain>
    </source>
</reference>
<proteinExistence type="predicted"/>
<dbReference type="AlphaFoldDB" id="A0A2W5P7U4"/>
<dbReference type="CDD" id="cd08054">
    <property type="entry name" value="gp6"/>
    <property type="match status" value="1"/>
</dbReference>
<evidence type="ECO:0008006" key="3">
    <source>
        <dbReference type="Google" id="ProtNLM"/>
    </source>
</evidence>
<sequence>MAIVTGGPGAVTLGAADRALALAAVKAELRAATIDDDALAIAFIESALGLAEQFTGRVLIVREIVADMRGAANWQELPAAPVRAIVAGAASVDIDADGLGWVKSAVAVQVTFTAGLASGWAALPAPLRQGVVMLAAHLFGDRAGAAPVPTAVSALWRPFRAVRLAAAVHA</sequence>
<dbReference type="Gene3D" id="1.10.3230.30">
    <property type="entry name" value="Phage gp6-like head-tail connector protein"/>
    <property type="match status" value="1"/>
</dbReference>
<dbReference type="Proteomes" id="UP000249229">
    <property type="component" value="Unassembled WGS sequence"/>
</dbReference>
<organism evidence="1 2">
    <name type="scientific">Sphingomonas taxi</name>
    <dbReference type="NCBI Taxonomy" id="1549858"/>
    <lineage>
        <taxon>Bacteria</taxon>
        <taxon>Pseudomonadati</taxon>
        <taxon>Pseudomonadota</taxon>
        <taxon>Alphaproteobacteria</taxon>
        <taxon>Sphingomonadales</taxon>
        <taxon>Sphingomonadaceae</taxon>
        <taxon>Sphingomonas</taxon>
    </lineage>
</organism>
<evidence type="ECO:0000313" key="1">
    <source>
        <dbReference type="EMBL" id="PZQ61851.1"/>
    </source>
</evidence>